<evidence type="ECO:0000256" key="6">
    <source>
        <dbReference type="ARBA" id="ARBA00023180"/>
    </source>
</evidence>
<gene>
    <name evidence="8" type="ORF">SO694_00168049</name>
</gene>
<evidence type="ECO:0000313" key="9">
    <source>
        <dbReference type="Proteomes" id="UP001363151"/>
    </source>
</evidence>
<evidence type="ECO:0000313" key="8">
    <source>
        <dbReference type="EMBL" id="KAK7248478.1"/>
    </source>
</evidence>
<evidence type="ECO:0000256" key="3">
    <source>
        <dbReference type="ARBA" id="ARBA00022968"/>
    </source>
</evidence>
<dbReference type="PANTHER" id="PTHR12270:SF52">
    <property type="entry name" value="GLYCOSYLTRANSFERASE-LIKE PROTEIN GNT13-RELATED"/>
    <property type="match status" value="1"/>
</dbReference>
<keyword evidence="3" id="KW-0735">Signal-anchor</keyword>
<evidence type="ECO:0000256" key="7">
    <source>
        <dbReference type="SAM" id="MobiDB-lite"/>
    </source>
</evidence>
<dbReference type="PANTHER" id="PTHR12270">
    <property type="entry name" value="GLYCOSYLTRANSFERASE-RELATED"/>
    <property type="match status" value="1"/>
</dbReference>
<reference evidence="8 9" key="1">
    <citation type="submission" date="2024-03" db="EMBL/GenBank/DDBJ databases">
        <title>Aureococcus anophagefferens CCMP1851 and Kratosvirus quantuckense: Draft genome of a second virus-susceptible host strain in the model system.</title>
        <authorList>
            <person name="Chase E."/>
            <person name="Truchon A.R."/>
            <person name="Schepens W."/>
            <person name="Wilhelm S.W."/>
        </authorList>
    </citation>
    <scope>NUCLEOTIDE SEQUENCE [LARGE SCALE GENOMIC DNA]</scope>
    <source>
        <strain evidence="8 9">CCMP1851</strain>
    </source>
</reference>
<sequence>MRAMSVAAARLRARRGAPDGAEDPGATAAVLAAALSAALGGVPPGCEPDAPSTTANGNVTIVTQSTLDRLWNVGHICERWKGPLSLGMMVKHEDPSAVKRDAKRIMAACPEVRVSVVVSKPEDKYPVNRLRNLAWSKATTPWIFLLDADFWPGAYARFFLEQAIARSSFGPRTALVVPAFAFQPHEFLPGHTDEEHAELARRIPLTKRGLVRCLANGTAVGLPPPPASRAAFTVHVPHAASSANQAWVHGSEHVVEDNGKHVSAARGHMDALFAEHLAVLGLYDDFGRARLHVQTDPSMTELPTVSPLRRDAEDVEDAEVAEDVEPPASSVRFGAAPRRGTAASARPTSFSERPTSLFADPEAARGGACGRLASLGRRCAWAADGARGPRVRAPDAVMNLWLWQFFFPKERIASPGVVAGAAGTVAAITALKLVAEYERTPAAVQLGTFEERAAARRAGSAAASAPRRSCWAAASSSRPARARAARRPATASPRQLALCLWINQIMPLFMGDLLLYNLTTSDTNFWVFLSVYWGSSTILLQVIKRSADVALGGHDDEDVNDVLTFPNMFAFDMRFAASATMEDRHRRCSVGSSTSSSSPSSTAPYFFGLLAWQFVNITFRDGDVKGQFEQHYLCRSCKKGKEFERELRSTWRMLAINNCLSGSSRRRGPSGVAERAFGGLSTAMDP</sequence>
<proteinExistence type="predicted"/>
<keyword evidence="4" id="KW-1133">Transmembrane helix</keyword>
<organism evidence="8 9">
    <name type="scientific">Aureococcus anophagefferens</name>
    <name type="common">Harmful bloom alga</name>
    <dbReference type="NCBI Taxonomy" id="44056"/>
    <lineage>
        <taxon>Eukaryota</taxon>
        <taxon>Sar</taxon>
        <taxon>Stramenopiles</taxon>
        <taxon>Ochrophyta</taxon>
        <taxon>Pelagophyceae</taxon>
        <taxon>Pelagomonadales</taxon>
        <taxon>Pelagomonadaceae</taxon>
        <taxon>Aureococcus</taxon>
    </lineage>
</organism>
<comment type="subcellular location">
    <subcellularLocation>
        <location evidence="1">Membrane</location>
        <topology evidence="1">Single-pass type II membrane protein</topology>
    </subcellularLocation>
</comment>
<feature type="region of interest" description="Disordered" evidence="7">
    <location>
        <begin position="300"/>
        <end position="354"/>
    </location>
</feature>
<keyword evidence="6" id="KW-0325">Glycoprotein</keyword>
<dbReference type="InterPro" id="IPR051292">
    <property type="entry name" value="Xyl/GlcA_transferase"/>
</dbReference>
<keyword evidence="2" id="KW-0812">Transmembrane</keyword>
<evidence type="ECO:0000256" key="1">
    <source>
        <dbReference type="ARBA" id="ARBA00004606"/>
    </source>
</evidence>
<feature type="compositionally biased region" description="Acidic residues" evidence="7">
    <location>
        <begin position="313"/>
        <end position="325"/>
    </location>
</feature>
<comment type="caution">
    <text evidence="8">The sequence shown here is derived from an EMBL/GenBank/DDBJ whole genome shotgun (WGS) entry which is preliminary data.</text>
</comment>
<name>A0ABR1G5N2_AURAN</name>
<protein>
    <submittedName>
        <fullName evidence="8">Protein O-linked glycosyltransferase</fullName>
    </submittedName>
</protein>
<dbReference type="Pfam" id="PF13896">
    <property type="entry name" value="Glyco_transf_49"/>
    <property type="match status" value="2"/>
</dbReference>
<accession>A0ABR1G5N2</accession>
<evidence type="ECO:0000256" key="5">
    <source>
        <dbReference type="ARBA" id="ARBA00023136"/>
    </source>
</evidence>
<keyword evidence="5" id="KW-0472">Membrane</keyword>
<evidence type="ECO:0000256" key="2">
    <source>
        <dbReference type="ARBA" id="ARBA00022692"/>
    </source>
</evidence>
<dbReference type="Proteomes" id="UP001363151">
    <property type="component" value="Unassembled WGS sequence"/>
</dbReference>
<evidence type="ECO:0000256" key="4">
    <source>
        <dbReference type="ARBA" id="ARBA00022989"/>
    </source>
</evidence>
<dbReference type="EMBL" id="JBBJCI010000096">
    <property type="protein sequence ID" value="KAK7248478.1"/>
    <property type="molecule type" value="Genomic_DNA"/>
</dbReference>
<keyword evidence="9" id="KW-1185">Reference proteome</keyword>